<dbReference type="InterPro" id="IPR039794">
    <property type="entry name" value="Gtb1-like"/>
</dbReference>
<dbReference type="SUPFAM" id="SSF47473">
    <property type="entry name" value="EF-hand"/>
    <property type="match status" value="1"/>
</dbReference>
<dbReference type="CDD" id="cd00112">
    <property type="entry name" value="LDLa"/>
    <property type="match status" value="1"/>
</dbReference>
<proteinExistence type="predicted"/>
<dbReference type="KEGG" id="cvn:111121846"/>
<evidence type="ECO:0000256" key="2">
    <source>
        <dbReference type="ARBA" id="ARBA00022729"/>
    </source>
</evidence>
<evidence type="ECO:0000256" key="8">
    <source>
        <dbReference type="SAM" id="SignalP"/>
    </source>
</evidence>
<evidence type="ECO:0000256" key="3">
    <source>
        <dbReference type="ARBA" id="ARBA00022824"/>
    </source>
</evidence>
<dbReference type="PANTHER" id="PTHR12630">
    <property type="entry name" value="N-LINKED OLIGOSACCHARIDE PROCESSING"/>
    <property type="match status" value="1"/>
</dbReference>
<dbReference type="GeneID" id="111121846"/>
<dbReference type="InterPro" id="IPR002172">
    <property type="entry name" value="LDrepeatLR_classA_rpt"/>
</dbReference>
<accession>A0A8B8CT33</accession>
<dbReference type="PROSITE" id="PS50222">
    <property type="entry name" value="EF_HAND_2"/>
    <property type="match status" value="1"/>
</dbReference>
<dbReference type="InterPro" id="IPR018247">
    <property type="entry name" value="EF_Hand_1_Ca_BS"/>
</dbReference>
<dbReference type="Proteomes" id="UP000694844">
    <property type="component" value="Chromosome 2"/>
</dbReference>
<feature type="compositionally biased region" description="Low complexity" evidence="7">
    <location>
        <begin position="350"/>
        <end position="361"/>
    </location>
</feature>
<dbReference type="GO" id="GO:0006491">
    <property type="term" value="P:N-glycan processing"/>
    <property type="evidence" value="ECO:0007669"/>
    <property type="project" value="TreeGrafter"/>
</dbReference>
<evidence type="ECO:0000256" key="1">
    <source>
        <dbReference type="ARBA" id="ARBA00022387"/>
    </source>
</evidence>
<name>A0A8B8CT33_CRAVI</name>
<protein>
    <recommendedName>
        <fullName evidence="1">Glucosidase 2 subunit beta</fullName>
    </recommendedName>
</protein>
<feature type="chain" id="PRO_5034372985" description="Glucosidase 2 subunit beta" evidence="8">
    <location>
        <begin position="21"/>
        <end position="548"/>
    </location>
</feature>
<keyword evidence="5" id="KW-1015">Disulfide bond</keyword>
<evidence type="ECO:0000256" key="5">
    <source>
        <dbReference type="ARBA" id="ARBA00023157"/>
    </source>
</evidence>
<dbReference type="InterPro" id="IPR028146">
    <property type="entry name" value="PRKCSH_N"/>
</dbReference>
<reference evidence="12" key="1">
    <citation type="submission" date="2025-08" db="UniProtKB">
        <authorList>
            <consortium name="RefSeq"/>
        </authorList>
    </citation>
    <scope>IDENTIFICATION</scope>
    <source>
        <tissue evidence="12">Whole sample</tissue>
    </source>
</reference>
<keyword evidence="6" id="KW-0175">Coiled coil</keyword>
<dbReference type="InterPro" id="IPR009011">
    <property type="entry name" value="Man6P_isomerase_rcpt-bd_dom_sf"/>
</dbReference>
<evidence type="ECO:0000313" key="11">
    <source>
        <dbReference type="Proteomes" id="UP000694844"/>
    </source>
</evidence>
<sequence>MGEYMYFVCFLLVFGVRVNAEIERPRGVSISMASKYEPNNKQTFQCLDGSAQIPYEHLNDDYCDCADGSDEPGTSACTNGRFHCTNAGYTPKNIQSSRVNDGVCDCCDGSDEYEGKIECVNNCKELGKKLREEQDEKRRLHEEGFKKREGFIAEASTLMEGKKLKIKELETEKAEIQEKLKELEARKTEAEGPEKEAKDKHEQAWKEQKDAREKERQAGKAREAFDDLDLNKDGFVDVFEIIPHLEFDIDSNGIVSEEEAKEHLEDHEKVDYEEFSSKIWGNIHSIYKKLVPDEPQQVTPPPVEPQGDTGVPVPTEEPQATPHLTPLPDEGDDFDDEDDEDDDDDEKSLLETTTSSYSEELPSGEDLFPPEVKEESAEEDKMPEYDEETKALIAAADEARKNYEEADKRSRDIDGEITTLTSYLNTDYGKDQAYAVLRDNCYEYTDREYTYKLCPFSTASQRPKSGGHETNLGRWGRWENDKTQVYDHGQNCWNGPDRSVKIHITCGPDHQLTNAYEPSRCEYAFDFITPCACDQHSQPQVKEIRDEL</sequence>
<dbReference type="PROSITE" id="PS51914">
    <property type="entry name" value="MRH"/>
    <property type="match status" value="1"/>
</dbReference>
<evidence type="ECO:0000256" key="4">
    <source>
        <dbReference type="ARBA" id="ARBA00022837"/>
    </source>
</evidence>
<dbReference type="GO" id="GO:0005509">
    <property type="term" value="F:calcium ion binding"/>
    <property type="evidence" value="ECO:0007669"/>
    <property type="project" value="InterPro"/>
</dbReference>
<dbReference type="PROSITE" id="PS00018">
    <property type="entry name" value="EF_HAND_1"/>
    <property type="match status" value="1"/>
</dbReference>
<dbReference type="InterPro" id="IPR036607">
    <property type="entry name" value="PRKCSH"/>
</dbReference>
<dbReference type="InterPro" id="IPR044865">
    <property type="entry name" value="MRH_dom"/>
</dbReference>
<dbReference type="InterPro" id="IPR011992">
    <property type="entry name" value="EF-hand-dom_pair"/>
</dbReference>
<dbReference type="Gene3D" id="2.70.130.10">
    <property type="entry name" value="Mannose-6-phosphate receptor binding domain"/>
    <property type="match status" value="1"/>
</dbReference>
<feature type="region of interest" description="Disordered" evidence="7">
    <location>
        <begin position="185"/>
        <end position="221"/>
    </location>
</feature>
<feature type="coiled-coil region" evidence="6">
    <location>
        <begin position="389"/>
        <end position="416"/>
    </location>
</feature>
<dbReference type="AlphaFoldDB" id="A0A8B8CT33"/>
<feature type="compositionally biased region" description="Acidic residues" evidence="7">
    <location>
        <begin position="329"/>
        <end position="346"/>
    </location>
</feature>
<feature type="region of interest" description="Disordered" evidence="7">
    <location>
        <begin position="293"/>
        <end position="385"/>
    </location>
</feature>
<evidence type="ECO:0000259" key="9">
    <source>
        <dbReference type="PROSITE" id="PS50222"/>
    </source>
</evidence>
<evidence type="ECO:0000313" key="12">
    <source>
        <dbReference type="RefSeq" id="XP_022319007.1"/>
    </source>
</evidence>
<evidence type="ECO:0000256" key="6">
    <source>
        <dbReference type="SAM" id="Coils"/>
    </source>
</evidence>
<dbReference type="SUPFAM" id="SSF50911">
    <property type="entry name" value="Mannose 6-phosphate receptor domain"/>
    <property type="match status" value="1"/>
</dbReference>
<evidence type="ECO:0000256" key="7">
    <source>
        <dbReference type="SAM" id="MobiDB-lite"/>
    </source>
</evidence>
<evidence type="ECO:0000259" key="10">
    <source>
        <dbReference type="PROSITE" id="PS51914"/>
    </source>
</evidence>
<feature type="domain" description="MRH" evidence="10">
    <location>
        <begin position="439"/>
        <end position="535"/>
    </location>
</feature>
<dbReference type="OrthoDB" id="28322at2759"/>
<keyword evidence="2 8" id="KW-0732">Signal</keyword>
<dbReference type="Pfam" id="PF12999">
    <property type="entry name" value="PRKCSH-like"/>
    <property type="match status" value="1"/>
</dbReference>
<keyword evidence="11" id="KW-1185">Reference proteome</keyword>
<keyword evidence="4" id="KW-0106">Calcium</keyword>
<feature type="domain" description="EF-hand" evidence="9">
    <location>
        <begin position="216"/>
        <end position="251"/>
    </location>
</feature>
<dbReference type="RefSeq" id="XP_022319007.1">
    <property type="nucleotide sequence ID" value="XM_022463299.1"/>
</dbReference>
<gene>
    <name evidence="12" type="primary">LOC111121846</name>
</gene>
<dbReference type="PANTHER" id="PTHR12630:SF1">
    <property type="entry name" value="GLUCOSIDASE 2 SUBUNIT BETA"/>
    <property type="match status" value="1"/>
</dbReference>
<dbReference type="InterPro" id="IPR002048">
    <property type="entry name" value="EF_hand_dom"/>
</dbReference>
<organism evidence="11 12">
    <name type="scientific">Crassostrea virginica</name>
    <name type="common">Eastern oyster</name>
    <dbReference type="NCBI Taxonomy" id="6565"/>
    <lineage>
        <taxon>Eukaryota</taxon>
        <taxon>Metazoa</taxon>
        <taxon>Spiralia</taxon>
        <taxon>Lophotrochozoa</taxon>
        <taxon>Mollusca</taxon>
        <taxon>Bivalvia</taxon>
        <taxon>Autobranchia</taxon>
        <taxon>Pteriomorphia</taxon>
        <taxon>Ostreida</taxon>
        <taxon>Ostreoidea</taxon>
        <taxon>Ostreidae</taxon>
        <taxon>Crassostrea</taxon>
    </lineage>
</organism>
<keyword evidence="3" id="KW-0256">Endoplasmic reticulum</keyword>
<feature type="signal peptide" evidence="8">
    <location>
        <begin position="1"/>
        <end position="20"/>
    </location>
</feature>
<dbReference type="GO" id="GO:0017177">
    <property type="term" value="C:glucosidase II complex"/>
    <property type="evidence" value="ECO:0007669"/>
    <property type="project" value="TreeGrafter"/>
</dbReference>
<feature type="compositionally biased region" description="Basic and acidic residues" evidence="7">
    <location>
        <begin position="371"/>
        <end position="385"/>
    </location>
</feature>
<dbReference type="Pfam" id="PF13015">
    <property type="entry name" value="PRKCSH_1"/>
    <property type="match status" value="1"/>
</dbReference>